<comment type="caution">
    <text evidence="1">The sequence shown here is derived from an EMBL/GenBank/DDBJ whole genome shotgun (WGS) entry which is preliminary data.</text>
</comment>
<dbReference type="InterPro" id="IPR010828">
    <property type="entry name" value="Atf2/Sli1-like"/>
</dbReference>
<evidence type="ECO:0008006" key="3">
    <source>
        <dbReference type="Google" id="ProtNLM"/>
    </source>
</evidence>
<dbReference type="EMBL" id="BTGB01000001">
    <property type="protein sequence ID" value="GMM43920.1"/>
    <property type="molecule type" value="Genomic_DNA"/>
</dbReference>
<proteinExistence type="predicted"/>
<dbReference type="PANTHER" id="PTHR28037">
    <property type="entry name" value="ALCOHOL O-ACETYLTRANSFERASE 1-RELATED"/>
    <property type="match status" value="1"/>
</dbReference>
<evidence type="ECO:0000313" key="2">
    <source>
        <dbReference type="Proteomes" id="UP001378960"/>
    </source>
</evidence>
<gene>
    <name evidence="1" type="ORF">DAPK24_004950</name>
</gene>
<keyword evidence="2" id="KW-1185">Reference proteome</keyword>
<dbReference type="InterPro" id="IPR052058">
    <property type="entry name" value="Alcohol_O-acetyltransferase"/>
</dbReference>
<sequence length="460" mass="52735">MFSDKRELVLPEKFFFWRTKLGFFSGFRVLSEHSIKLTPALVYHAVSLLCYKYSVFVTDVFPIENTEFGYGLGLVDEVKFSDVVEFINDETLTPNKILDNYINTKFKYSNNKPLWKLTIINEKYALFFCDHVLFDGTSGKNFHTEFAKIIGQGIPPIAAQFFKGLDSVVFQKFEIDPKEYLVLPSPTDLIKYEGTRLSLIYRLILALAPKSISNWIKYLFDGHKYAKILSYDTLSYRECALIPEKASSSRIVHLNKDKLDSLLKVCKLNDVKLTALLITISHISLGKFIGEQGRDSNIVIPVDIRFLIDEKKAYNLNPNFTSTFGNYVGSVNVNLPSSKKICVNDKINWETVKFVNETIHEGLPNAATAWELLKFTDIKEYVLERYSDYNQCTFEISNIGKISDNIPSIKHAWFDQKSQIFAMNSISTKEGCNLVLRCCNEEWIDGFASKIENIIDELIN</sequence>
<dbReference type="AlphaFoldDB" id="A0AAV5QY11"/>
<name>A0AAV5QY11_PICKL</name>
<dbReference type="Proteomes" id="UP001378960">
    <property type="component" value="Unassembled WGS sequence"/>
</dbReference>
<organism evidence="1 2">
    <name type="scientific">Pichia kluyveri</name>
    <name type="common">Yeast</name>
    <dbReference type="NCBI Taxonomy" id="36015"/>
    <lineage>
        <taxon>Eukaryota</taxon>
        <taxon>Fungi</taxon>
        <taxon>Dikarya</taxon>
        <taxon>Ascomycota</taxon>
        <taxon>Saccharomycotina</taxon>
        <taxon>Pichiomycetes</taxon>
        <taxon>Pichiales</taxon>
        <taxon>Pichiaceae</taxon>
        <taxon>Pichia</taxon>
    </lineage>
</organism>
<dbReference type="PANTHER" id="PTHR28037:SF1">
    <property type="entry name" value="ALCOHOL O-ACETYLTRANSFERASE 1-RELATED"/>
    <property type="match status" value="1"/>
</dbReference>
<dbReference type="Pfam" id="PF07247">
    <property type="entry name" value="AATase"/>
    <property type="match status" value="1"/>
</dbReference>
<reference evidence="1 2" key="1">
    <citation type="journal article" date="2023" name="Elife">
        <title>Identification of key yeast species and microbe-microbe interactions impacting larval growth of Drosophila in the wild.</title>
        <authorList>
            <person name="Mure A."/>
            <person name="Sugiura Y."/>
            <person name="Maeda R."/>
            <person name="Honda K."/>
            <person name="Sakurai N."/>
            <person name="Takahashi Y."/>
            <person name="Watada M."/>
            <person name="Katoh T."/>
            <person name="Gotoh A."/>
            <person name="Gotoh Y."/>
            <person name="Taniguchi I."/>
            <person name="Nakamura K."/>
            <person name="Hayashi T."/>
            <person name="Katayama T."/>
            <person name="Uemura T."/>
            <person name="Hattori Y."/>
        </authorList>
    </citation>
    <scope>NUCLEOTIDE SEQUENCE [LARGE SCALE GENOMIC DNA]</scope>
    <source>
        <strain evidence="1 2">PK-24</strain>
    </source>
</reference>
<dbReference type="GO" id="GO:0008080">
    <property type="term" value="F:N-acetyltransferase activity"/>
    <property type="evidence" value="ECO:0007669"/>
    <property type="project" value="TreeGrafter"/>
</dbReference>
<evidence type="ECO:0000313" key="1">
    <source>
        <dbReference type="EMBL" id="GMM43920.1"/>
    </source>
</evidence>
<accession>A0AAV5QY11</accession>
<protein>
    <recommendedName>
        <fullName evidence="3">N-acetyltransferase SLI1</fullName>
    </recommendedName>
</protein>